<dbReference type="SUPFAM" id="SSF81383">
    <property type="entry name" value="F-box domain"/>
    <property type="match status" value="1"/>
</dbReference>
<evidence type="ECO:0000313" key="2">
    <source>
        <dbReference type="EMBL" id="SPD25085.1"/>
    </source>
</evidence>
<dbReference type="PANTHER" id="PTHR31293">
    <property type="entry name" value="RNI-LIKE SUPERFAMILY PROTEIN"/>
    <property type="match status" value="1"/>
</dbReference>
<protein>
    <recommendedName>
        <fullName evidence="1">F-box domain-containing protein</fullName>
    </recommendedName>
</protein>
<dbReference type="Gene3D" id="1.20.1280.50">
    <property type="match status" value="1"/>
</dbReference>
<gene>
    <name evidence="2" type="ORF">FSB_LOCUS52967</name>
</gene>
<dbReference type="PANTHER" id="PTHR31293:SF12">
    <property type="entry name" value="RNI-LIKE SUPERFAMILY PROTEIN"/>
    <property type="match status" value="1"/>
</dbReference>
<dbReference type="InterPro" id="IPR055294">
    <property type="entry name" value="FBL60-like"/>
</dbReference>
<evidence type="ECO:0000259" key="1">
    <source>
        <dbReference type="Pfam" id="PF00646"/>
    </source>
</evidence>
<accession>A0A2N9ILA1</accession>
<organism evidence="2">
    <name type="scientific">Fagus sylvatica</name>
    <name type="common">Beechnut</name>
    <dbReference type="NCBI Taxonomy" id="28930"/>
    <lineage>
        <taxon>Eukaryota</taxon>
        <taxon>Viridiplantae</taxon>
        <taxon>Streptophyta</taxon>
        <taxon>Embryophyta</taxon>
        <taxon>Tracheophyta</taxon>
        <taxon>Spermatophyta</taxon>
        <taxon>Magnoliopsida</taxon>
        <taxon>eudicotyledons</taxon>
        <taxon>Gunneridae</taxon>
        <taxon>Pentapetalae</taxon>
        <taxon>rosids</taxon>
        <taxon>fabids</taxon>
        <taxon>Fagales</taxon>
        <taxon>Fagaceae</taxon>
        <taxon>Fagus</taxon>
    </lineage>
</organism>
<dbReference type="AlphaFoldDB" id="A0A2N9ILA1"/>
<proteinExistence type="predicted"/>
<dbReference type="InterPro" id="IPR036047">
    <property type="entry name" value="F-box-like_dom_sf"/>
</dbReference>
<feature type="domain" description="F-box" evidence="1">
    <location>
        <begin position="36"/>
        <end position="70"/>
    </location>
</feature>
<dbReference type="CDD" id="cd22160">
    <property type="entry name" value="F-box_AtFBL13-like"/>
    <property type="match status" value="1"/>
</dbReference>
<sequence length="242" mass="27619">MKKAVTTMAGDGGTDAHALVTKSRKIMQLQSEDRVSDLPDEILVSILSLLHTKQAVGTSVLAPRWRDLWTFTRHLKFVDCSIDGFLDDNYKAFQVKRTRFAVGVNQVLRLQKGTVTEFILHFRTYTRKFTSDVDSWINFALHNKVKRLNLEFTPLRSTWGSRYYLNTQILQNYCPDSAYAPLNLVSFTYQGPKTRISFKDTPRLIKASFGAPHAGSIVKNICQLPTQLETLELDLRDKVSML</sequence>
<dbReference type="InterPro" id="IPR053781">
    <property type="entry name" value="F-box_AtFBL13-like"/>
</dbReference>
<dbReference type="Pfam" id="PF00646">
    <property type="entry name" value="F-box"/>
    <property type="match status" value="1"/>
</dbReference>
<reference evidence="2" key="1">
    <citation type="submission" date="2018-02" db="EMBL/GenBank/DDBJ databases">
        <authorList>
            <person name="Cohen D.B."/>
            <person name="Kent A.D."/>
        </authorList>
    </citation>
    <scope>NUCLEOTIDE SEQUENCE</scope>
</reference>
<dbReference type="EMBL" id="OIVN01006101">
    <property type="protein sequence ID" value="SPD25085.1"/>
    <property type="molecule type" value="Genomic_DNA"/>
</dbReference>
<dbReference type="InterPro" id="IPR001810">
    <property type="entry name" value="F-box_dom"/>
</dbReference>
<name>A0A2N9ILA1_FAGSY</name>